<reference evidence="10" key="1">
    <citation type="submission" date="2016-05" db="EMBL/GenBank/DDBJ databases">
        <title>Paenibacillus oryzae. sp. nov., isolated from the rice root.</title>
        <authorList>
            <person name="Zhang J."/>
            <person name="Zhang X."/>
        </authorList>
    </citation>
    <scope>NUCLEOTIDE SEQUENCE [LARGE SCALE GENOMIC DNA]</scope>
    <source>
        <strain evidence="10">KCTC13222</strain>
    </source>
</reference>
<feature type="transmembrane region" description="Helical" evidence="7">
    <location>
        <begin position="25"/>
        <end position="51"/>
    </location>
</feature>
<keyword evidence="4 7" id="KW-0812">Transmembrane</keyword>
<feature type="transmembrane region" description="Helical" evidence="7">
    <location>
        <begin position="171"/>
        <end position="195"/>
    </location>
</feature>
<evidence type="ECO:0000256" key="1">
    <source>
        <dbReference type="ARBA" id="ARBA00004651"/>
    </source>
</evidence>
<keyword evidence="3" id="KW-1003">Cell membrane</keyword>
<dbReference type="OrthoDB" id="9785836at2"/>
<feature type="transmembrane region" description="Helical" evidence="7">
    <location>
        <begin position="124"/>
        <end position="143"/>
    </location>
</feature>
<keyword evidence="10" id="KW-1185">Reference proteome</keyword>
<dbReference type="PANTHER" id="PTHR30193:SF44">
    <property type="entry name" value="LACTOSE TRANSPORT SYSTEM PERMEASE PROTEIN LACF"/>
    <property type="match status" value="1"/>
</dbReference>
<comment type="similarity">
    <text evidence="7">Belongs to the binding-protein-dependent transport system permease family.</text>
</comment>
<dbReference type="Gene3D" id="1.10.3720.10">
    <property type="entry name" value="MetI-like"/>
    <property type="match status" value="1"/>
</dbReference>
<dbReference type="SUPFAM" id="SSF161098">
    <property type="entry name" value="MetI-like"/>
    <property type="match status" value="1"/>
</dbReference>
<evidence type="ECO:0000256" key="4">
    <source>
        <dbReference type="ARBA" id="ARBA00022692"/>
    </source>
</evidence>
<comment type="subcellular location">
    <subcellularLocation>
        <location evidence="1 7">Cell membrane</location>
        <topology evidence="1 7">Multi-pass membrane protein</topology>
    </subcellularLocation>
</comment>
<keyword evidence="5 7" id="KW-1133">Transmembrane helix</keyword>
<evidence type="ECO:0000259" key="8">
    <source>
        <dbReference type="PROSITE" id="PS50928"/>
    </source>
</evidence>
<feature type="transmembrane region" description="Helical" evidence="7">
    <location>
        <begin position="92"/>
        <end position="112"/>
    </location>
</feature>
<keyword evidence="2 7" id="KW-0813">Transport</keyword>
<name>A0A1C0ZW43_9BACL</name>
<dbReference type="STRING" id="512399.A8709_31355"/>
<dbReference type="Pfam" id="PF00528">
    <property type="entry name" value="BPD_transp_1"/>
    <property type="match status" value="1"/>
</dbReference>
<sequence length="314" mass="35626">MTKSKPIKKRGLMQEFKHLRKNRELLLLAAPGVLFELVIKYLPMIGLILAFKYFRYDQGILGSKWVGFKNFEFLFKSQDAFRIIRNTLLYNMSYIFLGTLTALILALLLNEVSGRMVKIYQTTLFLPYFISLVLVGYITYAFLEHKSGYLNSFLQTIGLSPHKWYLETTPWIFILPIVAVWKGVGFSTLIYYAGMVGINSDYYEAAKLDGASRLQMIFRITLPLMKPLIIIVFILGLGNIFRGDFGLHYFVPNNVGANQATTDVIDTYVYRALAKLGDINSGAAVGFLQSVVGLITIVTANFAVRRIDKENALF</sequence>
<keyword evidence="6 7" id="KW-0472">Membrane</keyword>
<dbReference type="GO" id="GO:0055085">
    <property type="term" value="P:transmembrane transport"/>
    <property type="evidence" value="ECO:0007669"/>
    <property type="project" value="InterPro"/>
</dbReference>
<evidence type="ECO:0000256" key="7">
    <source>
        <dbReference type="RuleBase" id="RU363032"/>
    </source>
</evidence>
<feature type="transmembrane region" description="Helical" evidence="7">
    <location>
        <begin position="283"/>
        <end position="304"/>
    </location>
</feature>
<dbReference type="Proteomes" id="UP000093309">
    <property type="component" value="Unassembled WGS sequence"/>
</dbReference>
<evidence type="ECO:0000256" key="6">
    <source>
        <dbReference type="ARBA" id="ARBA00023136"/>
    </source>
</evidence>
<dbReference type="InterPro" id="IPR051393">
    <property type="entry name" value="ABC_transporter_permease"/>
</dbReference>
<organism evidence="9 10">
    <name type="scientific">Paenibacillus pectinilyticus</name>
    <dbReference type="NCBI Taxonomy" id="512399"/>
    <lineage>
        <taxon>Bacteria</taxon>
        <taxon>Bacillati</taxon>
        <taxon>Bacillota</taxon>
        <taxon>Bacilli</taxon>
        <taxon>Bacillales</taxon>
        <taxon>Paenibacillaceae</taxon>
        <taxon>Paenibacillus</taxon>
    </lineage>
</organism>
<gene>
    <name evidence="9" type="ORF">A8709_31355</name>
</gene>
<evidence type="ECO:0000256" key="2">
    <source>
        <dbReference type="ARBA" id="ARBA00022448"/>
    </source>
</evidence>
<protein>
    <submittedName>
        <fullName evidence="9">Sugar ABC transporter permease</fullName>
    </submittedName>
</protein>
<dbReference type="PROSITE" id="PS50928">
    <property type="entry name" value="ABC_TM1"/>
    <property type="match status" value="1"/>
</dbReference>
<dbReference type="InterPro" id="IPR000515">
    <property type="entry name" value="MetI-like"/>
</dbReference>
<accession>A0A1C0ZW43</accession>
<dbReference type="InterPro" id="IPR035906">
    <property type="entry name" value="MetI-like_sf"/>
</dbReference>
<evidence type="ECO:0000256" key="3">
    <source>
        <dbReference type="ARBA" id="ARBA00022475"/>
    </source>
</evidence>
<evidence type="ECO:0000256" key="5">
    <source>
        <dbReference type="ARBA" id="ARBA00022989"/>
    </source>
</evidence>
<feature type="domain" description="ABC transmembrane type-1" evidence="8">
    <location>
        <begin position="84"/>
        <end position="300"/>
    </location>
</feature>
<evidence type="ECO:0000313" key="9">
    <source>
        <dbReference type="EMBL" id="OCT12331.1"/>
    </source>
</evidence>
<dbReference type="GO" id="GO:0005886">
    <property type="term" value="C:plasma membrane"/>
    <property type="evidence" value="ECO:0007669"/>
    <property type="project" value="UniProtKB-SubCell"/>
</dbReference>
<proteinExistence type="inferred from homology"/>
<evidence type="ECO:0000313" key="10">
    <source>
        <dbReference type="Proteomes" id="UP000093309"/>
    </source>
</evidence>
<dbReference type="AlphaFoldDB" id="A0A1C0ZW43"/>
<dbReference type="PANTHER" id="PTHR30193">
    <property type="entry name" value="ABC TRANSPORTER PERMEASE PROTEIN"/>
    <property type="match status" value="1"/>
</dbReference>
<feature type="transmembrane region" description="Helical" evidence="7">
    <location>
        <begin position="216"/>
        <end position="241"/>
    </location>
</feature>
<comment type="caution">
    <text evidence="9">The sequence shown here is derived from an EMBL/GenBank/DDBJ whole genome shotgun (WGS) entry which is preliminary data.</text>
</comment>
<dbReference type="CDD" id="cd06261">
    <property type="entry name" value="TM_PBP2"/>
    <property type="match status" value="1"/>
</dbReference>
<dbReference type="RefSeq" id="WP_065856526.1">
    <property type="nucleotide sequence ID" value="NZ_LYPC01000027.1"/>
</dbReference>
<dbReference type="EMBL" id="LYPC01000027">
    <property type="protein sequence ID" value="OCT12331.1"/>
    <property type="molecule type" value="Genomic_DNA"/>
</dbReference>